<keyword evidence="1" id="KW-1133">Transmembrane helix</keyword>
<evidence type="ECO:0000256" key="1">
    <source>
        <dbReference type="SAM" id="Phobius"/>
    </source>
</evidence>
<protein>
    <recommendedName>
        <fullName evidence="4">Lipoprotein</fullName>
    </recommendedName>
</protein>
<keyword evidence="1" id="KW-0812">Transmembrane</keyword>
<dbReference type="RefSeq" id="WP_377929904.1">
    <property type="nucleotide sequence ID" value="NZ_JBHUEM010000046.1"/>
</dbReference>
<organism evidence="2 3">
    <name type="scientific">Bacillus salitolerans</name>
    <dbReference type="NCBI Taxonomy" id="1437434"/>
    <lineage>
        <taxon>Bacteria</taxon>
        <taxon>Bacillati</taxon>
        <taxon>Bacillota</taxon>
        <taxon>Bacilli</taxon>
        <taxon>Bacillales</taxon>
        <taxon>Bacillaceae</taxon>
        <taxon>Bacillus</taxon>
    </lineage>
</organism>
<accession>A0ABW4LU60</accession>
<gene>
    <name evidence="2" type="ORF">ACFSCX_19400</name>
</gene>
<dbReference type="PROSITE" id="PS51257">
    <property type="entry name" value="PROKAR_LIPOPROTEIN"/>
    <property type="match status" value="1"/>
</dbReference>
<keyword evidence="3" id="KW-1185">Reference proteome</keyword>
<dbReference type="EMBL" id="JBHUEM010000046">
    <property type="protein sequence ID" value="MFD1738689.1"/>
    <property type="molecule type" value="Genomic_DNA"/>
</dbReference>
<proteinExistence type="predicted"/>
<dbReference type="Proteomes" id="UP001597214">
    <property type="component" value="Unassembled WGS sequence"/>
</dbReference>
<evidence type="ECO:0000313" key="3">
    <source>
        <dbReference type="Proteomes" id="UP001597214"/>
    </source>
</evidence>
<sequence length="122" mass="14419">MNIKKKIISFFWLMLFMLVVSCFFWSEYKESKLHKALEIEDVRRINWTLSNKLSMYGAEQSGIEKIVSWFNQANNIEKSEVLFDLPPVEAELTIYLKNNKTIHIMNHNGELLKVKRDDLGHV</sequence>
<evidence type="ECO:0000313" key="2">
    <source>
        <dbReference type="EMBL" id="MFD1738689.1"/>
    </source>
</evidence>
<keyword evidence="1" id="KW-0472">Membrane</keyword>
<evidence type="ECO:0008006" key="4">
    <source>
        <dbReference type="Google" id="ProtNLM"/>
    </source>
</evidence>
<comment type="caution">
    <text evidence="2">The sequence shown here is derived from an EMBL/GenBank/DDBJ whole genome shotgun (WGS) entry which is preliminary data.</text>
</comment>
<name>A0ABW4LU60_9BACI</name>
<reference evidence="3" key="1">
    <citation type="journal article" date="2019" name="Int. J. Syst. Evol. Microbiol.">
        <title>The Global Catalogue of Microorganisms (GCM) 10K type strain sequencing project: providing services to taxonomists for standard genome sequencing and annotation.</title>
        <authorList>
            <consortium name="The Broad Institute Genomics Platform"/>
            <consortium name="The Broad Institute Genome Sequencing Center for Infectious Disease"/>
            <person name="Wu L."/>
            <person name="Ma J."/>
        </authorList>
    </citation>
    <scope>NUCLEOTIDE SEQUENCE [LARGE SCALE GENOMIC DNA]</scope>
    <source>
        <strain evidence="3">CCUG 49339</strain>
    </source>
</reference>
<feature type="transmembrane region" description="Helical" evidence="1">
    <location>
        <begin position="7"/>
        <end position="26"/>
    </location>
</feature>